<dbReference type="GO" id="GO:0005634">
    <property type="term" value="C:nucleus"/>
    <property type="evidence" value="ECO:0007669"/>
    <property type="project" value="TreeGrafter"/>
</dbReference>
<dbReference type="GO" id="GO:0045944">
    <property type="term" value="P:positive regulation of transcription by RNA polymerase II"/>
    <property type="evidence" value="ECO:0007669"/>
    <property type="project" value="InterPro"/>
</dbReference>
<dbReference type="GO" id="GO:0008270">
    <property type="term" value="F:zinc ion binding"/>
    <property type="evidence" value="ECO:0007669"/>
    <property type="project" value="UniProtKB-KW"/>
</dbReference>
<keyword evidence="5" id="KW-1185">Reference proteome</keyword>
<protein>
    <recommendedName>
        <fullName evidence="3">C2H2-type domain-containing protein</fullName>
    </recommendedName>
</protein>
<feature type="domain" description="C2H2-type" evidence="3">
    <location>
        <begin position="21"/>
        <end position="44"/>
    </location>
</feature>
<name>A0AA36GZL9_CYLNA</name>
<dbReference type="Proteomes" id="UP001176961">
    <property type="component" value="Unassembled WGS sequence"/>
</dbReference>
<evidence type="ECO:0000259" key="3">
    <source>
        <dbReference type="PROSITE" id="PS50157"/>
    </source>
</evidence>
<reference evidence="4" key="1">
    <citation type="submission" date="2023-07" db="EMBL/GenBank/DDBJ databases">
        <authorList>
            <consortium name="CYATHOMIX"/>
        </authorList>
    </citation>
    <scope>NUCLEOTIDE SEQUENCE</scope>
    <source>
        <strain evidence="4">N/A</strain>
    </source>
</reference>
<dbReference type="GO" id="GO:0000981">
    <property type="term" value="F:DNA-binding transcription factor activity, RNA polymerase II-specific"/>
    <property type="evidence" value="ECO:0007669"/>
    <property type="project" value="TreeGrafter"/>
</dbReference>
<gene>
    <name evidence="4" type="ORF">CYNAS_LOCUS13298</name>
</gene>
<evidence type="ECO:0000313" key="4">
    <source>
        <dbReference type="EMBL" id="CAJ0601315.1"/>
    </source>
</evidence>
<keyword evidence="1" id="KW-0479">Metal-binding</keyword>
<evidence type="ECO:0000256" key="1">
    <source>
        <dbReference type="PROSITE-ProRule" id="PRU00042"/>
    </source>
</evidence>
<dbReference type="InterPro" id="IPR055303">
    <property type="entry name" value="ATMIN"/>
</dbReference>
<dbReference type="AlphaFoldDB" id="A0AA36GZL9"/>
<keyword evidence="1" id="KW-0863">Zinc-finger</keyword>
<comment type="caution">
    <text evidence="4">The sequence shown here is derived from an EMBL/GenBank/DDBJ whole genome shotgun (WGS) entry which is preliminary data.</text>
</comment>
<accession>A0AA36GZL9</accession>
<dbReference type="GO" id="GO:0000976">
    <property type="term" value="F:transcription cis-regulatory region binding"/>
    <property type="evidence" value="ECO:0007669"/>
    <property type="project" value="InterPro"/>
</dbReference>
<dbReference type="InterPro" id="IPR013087">
    <property type="entry name" value="Znf_C2H2_type"/>
</dbReference>
<organism evidence="4 5">
    <name type="scientific">Cylicocyclus nassatus</name>
    <name type="common">Nematode worm</name>
    <dbReference type="NCBI Taxonomy" id="53992"/>
    <lineage>
        <taxon>Eukaryota</taxon>
        <taxon>Metazoa</taxon>
        <taxon>Ecdysozoa</taxon>
        <taxon>Nematoda</taxon>
        <taxon>Chromadorea</taxon>
        <taxon>Rhabditida</taxon>
        <taxon>Rhabditina</taxon>
        <taxon>Rhabditomorpha</taxon>
        <taxon>Strongyloidea</taxon>
        <taxon>Strongylidae</taxon>
        <taxon>Cylicocyclus</taxon>
    </lineage>
</organism>
<feature type="region of interest" description="Disordered" evidence="2">
    <location>
        <begin position="129"/>
        <end position="181"/>
    </location>
</feature>
<proteinExistence type="predicted"/>
<dbReference type="PROSITE" id="PS00028">
    <property type="entry name" value="ZINC_FINGER_C2H2_1"/>
    <property type="match status" value="1"/>
</dbReference>
<evidence type="ECO:0000313" key="5">
    <source>
        <dbReference type="Proteomes" id="UP001176961"/>
    </source>
</evidence>
<sequence>MPFMVDVFPTKDEILRNEGDLLCQLCGKRFSNISARRLHTVKTHGILSCESDRRIYEKVRDGCSRTYIYHCPAEPCRKKSLRFNGMRNLKQHYIRVHTPKNILCKCGSAFALRKDLLYHQSKRCLLGERKRKGKKSPTRSTEEYDQPSTSVAAPPPGKKNSNKEARLENESLPQQAKTSAEAMETNSHTIIHPVILVVPTENIAFTVEAIKRVFRTTTEAGVQVHPFDFAPAIEKATVAVGMDQPSCFDFCGQVNSVNAPYFYHAQETGSNTANASSSTEQPMLDFAQSSTFCYEAQQASEQGIQYVYGTDLVTEAQVRNRTTSTSGQYLENVYSTNPQVVAAAQPLVKTFGTMVDEKVCQSNVSSCVRNAETSMDGPEFDLLRDIETQTPWNDVGLMTDFWTDMGHSP</sequence>
<dbReference type="PANTHER" id="PTHR46664:SF1">
    <property type="entry name" value="ATM INTERACTOR"/>
    <property type="match status" value="1"/>
</dbReference>
<feature type="compositionally biased region" description="Polar residues" evidence="2">
    <location>
        <begin position="171"/>
        <end position="181"/>
    </location>
</feature>
<keyword evidence="1" id="KW-0862">Zinc</keyword>
<dbReference type="PANTHER" id="PTHR46664">
    <property type="entry name" value="ATM INTERACTOR"/>
    <property type="match status" value="1"/>
</dbReference>
<evidence type="ECO:0000256" key="2">
    <source>
        <dbReference type="SAM" id="MobiDB-lite"/>
    </source>
</evidence>
<dbReference type="EMBL" id="CATQJL010000305">
    <property type="protein sequence ID" value="CAJ0601315.1"/>
    <property type="molecule type" value="Genomic_DNA"/>
</dbReference>
<dbReference type="SMART" id="SM00355">
    <property type="entry name" value="ZnF_C2H2"/>
    <property type="match status" value="2"/>
</dbReference>
<dbReference type="PROSITE" id="PS50157">
    <property type="entry name" value="ZINC_FINGER_C2H2_2"/>
    <property type="match status" value="1"/>
</dbReference>